<feature type="compositionally biased region" description="Basic residues" evidence="1">
    <location>
        <begin position="297"/>
        <end position="308"/>
    </location>
</feature>
<reference evidence="2" key="2">
    <citation type="submission" date="2015-04" db="UniProtKB">
        <authorList>
            <consortium name="EnsemblPlants"/>
        </authorList>
    </citation>
    <scope>IDENTIFICATION</scope>
</reference>
<feature type="compositionally biased region" description="Polar residues" evidence="1">
    <location>
        <begin position="46"/>
        <end position="55"/>
    </location>
</feature>
<evidence type="ECO:0000313" key="3">
    <source>
        <dbReference type="Proteomes" id="UP000026961"/>
    </source>
</evidence>
<sequence>MLPKLSQKPKQPKLSPVTATAANAAPLSPKPSSGSPFYGDNWHNPAKSNLSSSLLPTVAVDSPLGGEQPELSPDVVAAEAVSLPPKSSSGSPFYGHNWRDPIASNPSSTPRSAPWRRRPAGGEQLELSPTAATMADAIPAEVKLEKPPFIRNHGRVPTRPGHYTINTSKMDGNRMHRCWAPTRQKQPQNPCLMKAGVHDWAPTRQRTHSQDCKIVQNVRVYDLDARRDGLDDFWHVGDKFLEGFSGGQDEDRWVQRPTGEAGERRAVALLGRRPPGRGEREEGGGIVGEEAAGATRERRRWQRRGRRRGRWPVANTVDGVVSLPAVKQPRGVGRRGEQRSKQSEAGGDLTLVRRNDRTGGHPTTGAAAASLLMHSHTN</sequence>
<feature type="region of interest" description="Disordered" evidence="1">
    <location>
        <begin position="270"/>
        <end position="308"/>
    </location>
</feature>
<feature type="compositionally biased region" description="Low complexity" evidence="1">
    <location>
        <begin position="1"/>
        <end position="16"/>
    </location>
</feature>
<feature type="region of interest" description="Disordered" evidence="1">
    <location>
        <begin position="326"/>
        <end position="378"/>
    </location>
</feature>
<reference evidence="2" key="3">
    <citation type="submission" date="2018-05" db="EMBL/GenBank/DDBJ databases">
        <title>OgluRS3 (Oryza glumaepatula Reference Sequence Version 3).</title>
        <authorList>
            <person name="Zhang J."/>
            <person name="Kudrna D."/>
            <person name="Lee S."/>
            <person name="Talag J."/>
            <person name="Welchert J."/>
            <person name="Wing R.A."/>
        </authorList>
    </citation>
    <scope>NUCLEOTIDE SEQUENCE [LARGE SCALE GENOMIC DNA]</scope>
</reference>
<name>A0A0D9Y569_9ORYZ</name>
<dbReference type="AlphaFoldDB" id="A0A0D9Y569"/>
<keyword evidence="3" id="KW-1185">Reference proteome</keyword>
<protein>
    <submittedName>
        <fullName evidence="2">Uncharacterized protein</fullName>
    </submittedName>
</protein>
<reference evidence="2" key="1">
    <citation type="submission" date="2013-08" db="EMBL/GenBank/DDBJ databases">
        <title>Oryza genome evolution.</title>
        <authorList>
            <person name="Wing R.A."/>
            <person name="Panaud O."/>
            <person name="Oliveira A.C."/>
        </authorList>
    </citation>
    <scope>NUCLEOTIDE SEQUENCE</scope>
</reference>
<dbReference type="Proteomes" id="UP000026961">
    <property type="component" value="Chromosome 1"/>
</dbReference>
<feature type="compositionally biased region" description="Low complexity" evidence="1">
    <location>
        <begin position="360"/>
        <end position="369"/>
    </location>
</feature>
<dbReference type="EnsemblPlants" id="OGLUM01G08340.1">
    <property type="protein sequence ID" value="OGLUM01G08340.1"/>
    <property type="gene ID" value="OGLUM01G08340"/>
</dbReference>
<proteinExistence type="predicted"/>
<evidence type="ECO:0000313" key="2">
    <source>
        <dbReference type="EnsemblPlants" id="OGLUM01G08340.1"/>
    </source>
</evidence>
<feature type="region of interest" description="Disordered" evidence="1">
    <location>
        <begin position="150"/>
        <end position="169"/>
    </location>
</feature>
<dbReference type="HOGENOM" id="CLU_732326_0_0_1"/>
<feature type="region of interest" description="Disordered" evidence="1">
    <location>
        <begin position="1"/>
        <end position="125"/>
    </location>
</feature>
<organism evidence="2">
    <name type="scientific">Oryza glumipatula</name>
    <dbReference type="NCBI Taxonomy" id="40148"/>
    <lineage>
        <taxon>Eukaryota</taxon>
        <taxon>Viridiplantae</taxon>
        <taxon>Streptophyta</taxon>
        <taxon>Embryophyta</taxon>
        <taxon>Tracheophyta</taxon>
        <taxon>Spermatophyta</taxon>
        <taxon>Magnoliopsida</taxon>
        <taxon>Liliopsida</taxon>
        <taxon>Poales</taxon>
        <taxon>Poaceae</taxon>
        <taxon>BOP clade</taxon>
        <taxon>Oryzoideae</taxon>
        <taxon>Oryzeae</taxon>
        <taxon>Oryzinae</taxon>
        <taxon>Oryza</taxon>
    </lineage>
</organism>
<evidence type="ECO:0000256" key="1">
    <source>
        <dbReference type="SAM" id="MobiDB-lite"/>
    </source>
</evidence>
<accession>A0A0D9Y569</accession>
<dbReference type="Gramene" id="OGLUM01G08340.1">
    <property type="protein sequence ID" value="OGLUM01G08340.1"/>
    <property type="gene ID" value="OGLUM01G08340"/>
</dbReference>